<evidence type="ECO:0000256" key="2">
    <source>
        <dbReference type="ARBA" id="ARBA00022670"/>
    </source>
</evidence>
<reference evidence="5" key="1">
    <citation type="submission" date="2015-10" db="EMBL/GenBank/DDBJ databases">
        <authorList>
            <person name="Gilbert D.G."/>
        </authorList>
    </citation>
    <scope>NUCLEOTIDE SEQUENCE</scope>
</reference>
<evidence type="ECO:0000313" key="5">
    <source>
        <dbReference type="EMBL" id="CUV01616.1"/>
    </source>
</evidence>
<sequence>MPGQIALVGGDEFRPGCEGMDREIMQASGHDPAKVVVIPTAAVTGPGKAENDGATHFSALGGDSSQLMLLERSHAEDPDFFAPATLADVIYFTGGSPEHLLETVNGSPFLKAILASQENGAVLAGSSAGAMVMGSMMRRPRAGGWVEALGVVPGVAILPHHERRDQAETSKEIQDSAPRGLTFLGIDARTGCLGVPGDWRVIGFGRVTVYEGTEWQIFNAGDKLPAGF</sequence>
<dbReference type="PANTHER" id="PTHR36175">
    <property type="entry name" value="CYANOPHYCINASE"/>
    <property type="match status" value="1"/>
</dbReference>
<accession>A0A160V711</accession>
<dbReference type="InterPro" id="IPR029062">
    <property type="entry name" value="Class_I_gatase-like"/>
</dbReference>
<dbReference type="GO" id="GO:0006508">
    <property type="term" value="P:proteolysis"/>
    <property type="evidence" value="ECO:0007669"/>
    <property type="project" value="UniProtKB-KW"/>
</dbReference>
<evidence type="ECO:0000256" key="4">
    <source>
        <dbReference type="ARBA" id="ARBA00022825"/>
    </source>
</evidence>
<dbReference type="GO" id="GO:0008236">
    <property type="term" value="F:serine-type peptidase activity"/>
    <property type="evidence" value="ECO:0007669"/>
    <property type="project" value="UniProtKB-KW"/>
</dbReference>
<name>A0A160V711_9ZZZZ</name>
<dbReference type="PANTHER" id="PTHR36175:SF1">
    <property type="entry name" value="CYANOPHYCINASE"/>
    <property type="match status" value="1"/>
</dbReference>
<gene>
    <name evidence="5" type="ORF">MGWOODY_Clf2148</name>
</gene>
<keyword evidence="5" id="KW-0121">Carboxypeptidase</keyword>
<dbReference type="CDD" id="cd03129">
    <property type="entry name" value="GAT1_Peptidase_E_like"/>
    <property type="match status" value="1"/>
</dbReference>
<dbReference type="SUPFAM" id="SSF52317">
    <property type="entry name" value="Class I glutamine amidotransferase-like"/>
    <property type="match status" value="1"/>
</dbReference>
<dbReference type="Gene3D" id="3.40.50.880">
    <property type="match status" value="1"/>
</dbReference>
<evidence type="ECO:0000256" key="1">
    <source>
        <dbReference type="ARBA" id="ARBA00006534"/>
    </source>
</evidence>
<keyword evidence="4" id="KW-0720">Serine protease</keyword>
<dbReference type="AlphaFoldDB" id="A0A160V711"/>
<protein>
    <submittedName>
        <fullName evidence="5">Cyanophycinase</fullName>
        <ecNumber evidence="5">3.4.15.6</ecNumber>
    </submittedName>
</protein>
<keyword evidence="3 5" id="KW-0378">Hydrolase</keyword>
<dbReference type="EMBL" id="FAXA01000106">
    <property type="protein sequence ID" value="CUV01616.1"/>
    <property type="molecule type" value="Genomic_DNA"/>
</dbReference>
<comment type="similarity">
    <text evidence="1">Belongs to the peptidase S51 family.</text>
</comment>
<dbReference type="GO" id="GO:0008241">
    <property type="term" value="F:peptidyl-dipeptidase activity"/>
    <property type="evidence" value="ECO:0007669"/>
    <property type="project" value="UniProtKB-EC"/>
</dbReference>
<dbReference type="Pfam" id="PF03575">
    <property type="entry name" value="Peptidase_S51"/>
    <property type="match status" value="1"/>
</dbReference>
<dbReference type="EC" id="3.4.15.6" evidence="5"/>
<dbReference type="InterPro" id="IPR005320">
    <property type="entry name" value="Peptidase_S51"/>
</dbReference>
<keyword evidence="2" id="KW-0645">Protease</keyword>
<organism evidence="5">
    <name type="scientific">hydrothermal vent metagenome</name>
    <dbReference type="NCBI Taxonomy" id="652676"/>
    <lineage>
        <taxon>unclassified sequences</taxon>
        <taxon>metagenomes</taxon>
        <taxon>ecological metagenomes</taxon>
    </lineage>
</organism>
<proteinExistence type="inferred from homology"/>
<evidence type="ECO:0000256" key="3">
    <source>
        <dbReference type="ARBA" id="ARBA00022801"/>
    </source>
</evidence>
<dbReference type="GO" id="GO:0004180">
    <property type="term" value="F:carboxypeptidase activity"/>
    <property type="evidence" value="ECO:0007669"/>
    <property type="project" value="UniProtKB-KW"/>
</dbReference>